<keyword evidence="9" id="KW-1185">Reference proteome</keyword>
<evidence type="ECO:0000256" key="6">
    <source>
        <dbReference type="SAM" id="Phobius"/>
    </source>
</evidence>
<keyword evidence="3 6" id="KW-1133">Transmembrane helix</keyword>
<dbReference type="PANTHER" id="PTHR14948:SF25">
    <property type="entry name" value="DUF4190 DOMAIN-CONTAINING PROTEIN"/>
    <property type="match status" value="1"/>
</dbReference>
<dbReference type="Proteomes" id="UP000723714">
    <property type="component" value="Unassembled WGS sequence"/>
</dbReference>
<evidence type="ECO:0000256" key="5">
    <source>
        <dbReference type="SAM" id="MobiDB-lite"/>
    </source>
</evidence>
<name>A0ABS6D7I9_9FIRM</name>
<dbReference type="Pfam" id="PF13240">
    <property type="entry name" value="Zn_Ribbon_1"/>
    <property type="match status" value="1"/>
</dbReference>
<reference evidence="8 9" key="1">
    <citation type="submission" date="2021-06" db="EMBL/GenBank/DDBJ databases">
        <title>Faecalicatena sp. nov. isolated from porcine feces.</title>
        <authorList>
            <person name="Oh B.S."/>
            <person name="Lee J.H."/>
        </authorList>
    </citation>
    <scope>NUCLEOTIDE SEQUENCE [LARGE SCALE GENOMIC DNA]</scope>
    <source>
        <strain evidence="8 9">AGMB00832</strain>
    </source>
</reference>
<evidence type="ECO:0000256" key="3">
    <source>
        <dbReference type="ARBA" id="ARBA00022989"/>
    </source>
</evidence>
<dbReference type="InterPro" id="IPR051423">
    <property type="entry name" value="CD225/Dispanin"/>
</dbReference>
<dbReference type="InterPro" id="IPR007593">
    <property type="entry name" value="CD225/Dispanin_fam"/>
</dbReference>
<feature type="compositionally biased region" description="Polar residues" evidence="5">
    <location>
        <begin position="45"/>
        <end position="66"/>
    </location>
</feature>
<organism evidence="8 9">
    <name type="scientific">Faecalicatena faecalis</name>
    <dbReference type="NCBI Taxonomy" id="2726362"/>
    <lineage>
        <taxon>Bacteria</taxon>
        <taxon>Bacillati</taxon>
        <taxon>Bacillota</taxon>
        <taxon>Clostridia</taxon>
        <taxon>Lachnospirales</taxon>
        <taxon>Lachnospiraceae</taxon>
        <taxon>Faecalicatena</taxon>
    </lineage>
</organism>
<evidence type="ECO:0000256" key="4">
    <source>
        <dbReference type="ARBA" id="ARBA00023136"/>
    </source>
</evidence>
<dbReference type="PANTHER" id="PTHR14948">
    <property type="entry name" value="NG5"/>
    <property type="match status" value="1"/>
</dbReference>
<comment type="caution">
    <text evidence="8">The sequence shown here is derived from an EMBL/GenBank/DDBJ whole genome shotgun (WGS) entry which is preliminary data.</text>
</comment>
<keyword evidence="2 6" id="KW-0812">Transmembrane</keyword>
<gene>
    <name evidence="8" type="ORF">HGO97_017390</name>
</gene>
<comment type="subcellular location">
    <subcellularLocation>
        <location evidence="1">Membrane</location>
    </subcellularLocation>
</comment>
<keyword evidence="4 6" id="KW-0472">Membrane</keyword>
<feature type="transmembrane region" description="Helical" evidence="6">
    <location>
        <begin position="112"/>
        <end position="138"/>
    </location>
</feature>
<accession>A0ABS6D7I9</accession>
<protein>
    <submittedName>
        <fullName evidence="8">CD225/dispanin family protein</fullName>
    </submittedName>
</protein>
<feature type="compositionally biased region" description="Polar residues" evidence="5">
    <location>
        <begin position="25"/>
        <end position="35"/>
    </location>
</feature>
<sequence>MICRNCNQVIDDNVKFCPYCGTPQTQESQDNTVPQNAPADEQKPTIKQTSSQYYYEQENRGSYQQERNYSQTGYYDQSTDYNQSGGYGQAGNSNPYGNTYQDPNEMINTTPYLVFAILSTICCCIPLGIPAIVFASKIGSAQQRGRMEEARNCANKAKIFSIIAAVVGVLYYIIWIILAVMGNFSYYY</sequence>
<dbReference type="EMBL" id="JABACJ020000020">
    <property type="protein sequence ID" value="MBU3877580.1"/>
    <property type="molecule type" value="Genomic_DNA"/>
</dbReference>
<proteinExistence type="predicted"/>
<dbReference type="InterPro" id="IPR026870">
    <property type="entry name" value="Zinc_ribbon_dom"/>
</dbReference>
<evidence type="ECO:0000259" key="7">
    <source>
        <dbReference type="Pfam" id="PF13240"/>
    </source>
</evidence>
<dbReference type="Pfam" id="PF04505">
    <property type="entry name" value="CD225"/>
    <property type="match status" value="1"/>
</dbReference>
<feature type="domain" description="Zinc-ribbon" evidence="7">
    <location>
        <begin position="3"/>
        <end position="23"/>
    </location>
</feature>
<evidence type="ECO:0000313" key="9">
    <source>
        <dbReference type="Proteomes" id="UP000723714"/>
    </source>
</evidence>
<evidence type="ECO:0000256" key="1">
    <source>
        <dbReference type="ARBA" id="ARBA00004370"/>
    </source>
</evidence>
<evidence type="ECO:0000313" key="8">
    <source>
        <dbReference type="EMBL" id="MBU3877580.1"/>
    </source>
</evidence>
<feature type="transmembrane region" description="Helical" evidence="6">
    <location>
        <begin position="159"/>
        <end position="181"/>
    </location>
</feature>
<evidence type="ECO:0000256" key="2">
    <source>
        <dbReference type="ARBA" id="ARBA00022692"/>
    </source>
</evidence>
<feature type="region of interest" description="Disordered" evidence="5">
    <location>
        <begin position="25"/>
        <end position="66"/>
    </location>
</feature>
<dbReference type="RefSeq" id="WP_216244205.1">
    <property type="nucleotide sequence ID" value="NZ_JABACJ020000020.1"/>
</dbReference>